<evidence type="ECO:0000313" key="7">
    <source>
        <dbReference type="Proteomes" id="UP000828390"/>
    </source>
</evidence>
<evidence type="ECO:0000313" key="6">
    <source>
        <dbReference type="EMBL" id="KAH3787602.1"/>
    </source>
</evidence>
<evidence type="ECO:0000256" key="4">
    <source>
        <dbReference type="ARBA" id="ARBA00022753"/>
    </source>
</evidence>
<comment type="similarity">
    <text evidence="2">Belongs to the DENND10 family.</text>
</comment>
<accession>A0A9D4EWN5</accession>
<dbReference type="GO" id="GO:0005085">
    <property type="term" value="F:guanyl-nucleotide exchange factor activity"/>
    <property type="evidence" value="ECO:0007669"/>
    <property type="project" value="UniProtKB-KW"/>
</dbReference>
<evidence type="ECO:0000256" key="1">
    <source>
        <dbReference type="ARBA" id="ARBA00004603"/>
    </source>
</evidence>
<dbReference type="Proteomes" id="UP000828390">
    <property type="component" value="Unassembled WGS sequence"/>
</dbReference>
<dbReference type="GO" id="GO:0031267">
    <property type="term" value="F:small GTPase binding"/>
    <property type="evidence" value="ECO:0007669"/>
    <property type="project" value="TreeGrafter"/>
</dbReference>
<reference evidence="6" key="2">
    <citation type="submission" date="2020-11" db="EMBL/GenBank/DDBJ databases">
        <authorList>
            <person name="McCartney M.A."/>
            <person name="Auch B."/>
            <person name="Kono T."/>
            <person name="Mallez S."/>
            <person name="Becker A."/>
            <person name="Gohl D.M."/>
            <person name="Silverstein K.A.T."/>
            <person name="Koren S."/>
            <person name="Bechman K.B."/>
            <person name="Herman A."/>
            <person name="Abrahante J.E."/>
            <person name="Garbe J."/>
        </authorList>
    </citation>
    <scope>NUCLEOTIDE SEQUENCE</scope>
    <source>
        <strain evidence="6">Duluth1</strain>
        <tissue evidence="6">Whole animal</tissue>
    </source>
</reference>
<comment type="subcellular location">
    <subcellularLocation>
        <location evidence="1">Late endosome</location>
    </subcellularLocation>
</comment>
<proteinExistence type="inferred from homology"/>
<dbReference type="PANTHER" id="PTHR28544:SF1">
    <property type="entry name" value="DENN DOMAIN-CONTAINING PROTEIN 10-RELATED"/>
    <property type="match status" value="1"/>
</dbReference>
<dbReference type="InterPro" id="IPR037516">
    <property type="entry name" value="Tripartite_DENN"/>
</dbReference>
<dbReference type="GO" id="GO:0005770">
    <property type="term" value="C:late endosome"/>
    <property type="evidence" value="ECO:0007669"/>
    <property type="project" value="UniProtKB-SubCell"/>
</dbReference>
<name>A0A9D4EWN5_DREPO</name>
<dbReference type="EMBL" id="JAIWYP010000008">
    <property type="protein sequence ID" value="KAH3787602.1"/>
    <property type="molecule type" value="Genomic_DNA"/>
</dbReference>
<evidence type="ECO:0000256" key="3">
    <source>
        <dbReference type="ARBA" id="ARBA00022658"/>
    </source>
</evidence>
<dbReference type="InterPro" id="IPR042431">
    <property type="entry name" value="FAM45"/>
</dbReference>
<evidence type="ECO:0000256" key="2">
    <source>
        <dbReference type="ARBA" id="ARBA00008641"/>
    </source>
</evidence>
<reference evidence="6" key="1">
    <citation type="journal article" date="2019" name="bioRxiv">
        <title>The Genome of the Zebra Mussel, Dreissena polymorpha: A Resource for Invasive Species Research.</title>
        <authorList>
            <person name="McCartney M.A."/>
            <person name="Auch B."/>
            <person name="Kono T."/>
            <person name="Mallez S."/>
            <person name="Zhang Y."/>
            <person name="Obille A."/>
            <person name="Becker A."/>
            <person name="Abrahante J.E."/>
            <person name="Garbe J."/>
            <person name="Badalamenti J.P."/>
            <person name="Herman A."/>
            <person name="Mangelson H."/>
            <person name="Liachko I."/>
            <person name="Sullivan S."/>
            <person name="Sone E.D."/>
            <person name="Koren S."/>
            <person name="Silverstein K.A.T."/>
            <person name="Beckman K.B."/>
            <person name="Gohl D.M."/>
        </authorList>
    </citation>
    <scope>NUCLEOTIDE SEQUENCE</scope>
    <source>
        <strain evidence="6">Duluth1</strain>
        <tissue evidence="6">Whole animal</tissue>
    </source>
</reference>
<protein>
    <recommendedName>
        <fullName evidence="5">UDENN domain-containing protein</fullName>
    </recommendedName>
</protein>
<dbReference type="OrthoDB" id="66409at2759"/>
<dbReference type="AlphaFoldDB" id="A0A9D4EWN5"/>
<organism evidence="6 7">
    <name type="scientific">Dreissena polymorpha</name>
    <name type="common">Zebra mussel</name>
    <name type="synonym">Mytilus polymorpha</name>
    <dbReference type="NCBI Taxonomy" id="45954"/>
    <lineage>
        <taxon>Eukaryota</taxon>
        <taxon>Metazoa</taxon>
        <taxon>Spiralia</taxon>
        <taxon>Lophotrochozoa</taxon>
        <taxon>Mollusca</taxon>
        <taxon>Bivalvia</taxon>
        <taxon>Autobranchia</taxon>
        <taxon>Heteroconchia</taxon>
        <taxon>Euheterodonta</taxon>
        <taxon>Imparidentia</taxon>
        <taxon>Neoheterodontei</taxon>
        <taxon>Myida</taxon>
        <taxon>Dreissenoidea</taxon>
        <taxon>Dreissenidae</taxon>
        <taxon>Dreissena</taxon>
    </lineage>
</organism>
<dbReference type="Pfam" id="PF08616">
    <property type="entry name" value="SPA"/>
    <property type="match status" value="1"/>
</dbReference>
<dbReference type="GO" id="GO:0015031">
    <property type="term" value="P:protein transport"/>
    <property type="evidence" value="ECO:0007669"/>
    <property type="project" value="TreeGrafter"/>
</dbReference>
<dbReference type="GO" id="GO:2000641">
    <property type="term" value="P:regulation of early endosome to late endosome transport"/>
    <property type="evidence" value="ECO:0007669"/>
    <property type="project" value="TreeGrafter"/>
</dbReference>
<comment type="caution">
    <text evidence="6">The sequence shown here is derived from an EMBL/GenBank/DDBJ whole genome shotgun (WGS) entry which is preliminary data.</text>
</comment>
<dbReference type="PROSITE" id="PS50211">
    <property type="entry name" value="DENN"/>
    <property type="match status" value="1"/>
</dbReference>
<keyword evidence="4" id="KW-0967">Endosome</keyword>
<sequence>MAGLGDLVCCGIIEKDTNGDVLWTWSYPSVTEAHRELFMKKCCLAWKAEDFILFLYSQVERNWYYIFTHKLPENNNLPKVEAFSLVIESKDFNPEKYEALCRTAAAQYCRAGSPTTVLEVYLGVVTKGKWSGDANGKFSVQDFQQKHAFANTNVLGIISIFGLETILIYTAMLLKKKIAVYYPEQSLGELLTFTRSLPAFVWHRQNWQVVYPFVELNKDEIGDLQNTSHYVAGFTDASIESRTELYDVYVNGTTGQISIANHAKEAMAMGKLHKDIALAMVKLTENPANTSQIAIKEISTKTKELLTNLKSLASDDGTIALETLKERKMPPATENFLYSLAACEGLVAM</sequence>
<keyword evidence="3" id="KW-0344">Guanine-nucleotide releasing factor</keyword>
<keyword evidence="7" id="KW-1185">Reference proteome</keyword>
<dbReference type="PANTHER" id="PTHR28544">
    <property type="entry name" value="PROTEIN FAM45A-RELATED"/>
    <property type="match status" value="1"/>
</dbReference>
<gene>
    <name evidence="6" type="ORF">DPMN_165728</name>
</gene>
<feature type="domain" description="UDENN" evidence="5">
    <location>
        <begin position="1"/>
        <end position="349"/>
    </location>
</feature>
<evidence type="ECO:0000259" key="5">
    <source>
        <dbReference type="PROSITE" id="PS50211"/>
    </source>
</evidence>